<evidence type="ECO:0000313" key="4">
    <source>
        <dbReference type="Proteomes" id="UP000237925"/>
    </source>
</evidence>
<accession>A0A2R3QFJ4</accession>
<dbReference type="OrthoDB" id="9124756at2"/>
<gene>
    <name evidence="3" type="ORF">C6568_15915</name>
</gene>
<dbReference type="Proteomes" id="UP000237925">
    <property type="component" value="Chromosome"/>
</dbReference>
<keyword evidence="2" id="KW-1133">Transmembrane helix</keyword>
<evidence type="ECO:0000256" key="1">
    <source>
        <dbReference type="SAM" id="MobiDB-lite"/>
    </source>
</evidence>
<evidence type="ECO:0000256" key="2">
    <source>
        <dbReference type="SAM" id="Phobius"/>
    </source>
</evidence>
<dbReference type="AlphaFoldDB" id="A0A2R3QFJ4"/>
<name>A0A2R3QFJ4_9BURK</name>
<feature type="region of interest" description="Disordered" evidence="1">
    <location>
        <begin position="111"/>
        <end position="185"/>
    </location>
</feature>
<dbReference type="NCBIfam" id="TIGR02500">
    <property type="entry name" value="type_III_yscD"/>
    <property type="match status" value="1"/>
</dbReference>
<evidence type="ECO:0000313" key="3">
    <source>
        <dbReference type="EMBL" id="AVO50551.1"/>
    </source>
</evidence>
<keyword evidence="4" id="KW-1185">Reference proteome</keyword>
<sequence>MSAALQTPASPGHEAELRVLSGRHAGATVPLAGSLRLGPQDECDVILSDMAHDGPAWLHVAAGRWRITRAAPQDGAVNDPVMAEGDLLLTPLALGEAGTLGGVALTVSAPHAPWQKPAAQATGERRGEPRSSPPPAPSSPLARADAAQAPEPSRPAQADQSLPMADAPAAQAAPAPPAGTSRVRGGHRTALASGATLLVLGAGALIAIWALRHSAPPAATANTAAAPRPDPTRLQKQLQDIRLALATVDPGLRLATEALPGGGARVSGWVADVDQLDRVTAALASVRPPPQLALRTTADLLDDLRSAAAASGAALSFELDGAGSVRVLGSVLTAAEHAQALAALQGRLPPGVALSDGMRVAQAQAPAVQQWLQQRAGLQGAQARWDADAGQLLVRVDVTPQQRALLERLLAQRGHPLEGVPFTLVASDVAPTPPAPPLHASAAPLPFRIRGVVGGASPYVVLGDGAKLQPGGQRSGWRLERITPDTLVFDGPRHLVLAR</sequence>
<feature type="compositionally biased region" description="Low complexity" evidence="1">
    <location>
        <begin position="163"/>
        <end position="173"/>
    </location>
</feature>
<feature type="transmembrane region" description="Helical" evidence="2">
    <location>
        <begin position="190"/>
        <end position="211"/>
    </location>
</feature>
<protein>
    <submittedName>
        <fullName evidence="3">EscD/YscD/HrpQ family type III secretion system inner membrane ring protein</fullName>
    </submittedName>
</protein>
<keyword evidence="2" id="KW-0812">Transmembrane</keyword>
<organism evidence="3 4">
    <name type="scientific">Melaminivora suipulveris</name>
    <dbReference type="NCBI Taxonomy" id="2109913"/>
    <lineage>
        <taxon>Bacteria</taxon>
        <taxon>Pseudomonadati</taxon>
        <taxon>Pseudomonadota</taxon>
        <taxon>Betaproteobacteria</taxon>
        <taxon>Burkholderiales</taxon>
        <taxon>Comamonadaceae</taxon>
        <taxon>Melaminivora</taxon>
    </lineage>
</organism>
<reference evidence="3 4" key="1">
    <citation type="submission" date="2018-03" db="EMBL/GenBank/DDBJ databases">
        <title>Genome sequencing of Melaminivora sp.</title>
        <authorList>
            <person name="Kim S.-J."/>
            <person name="Heo J."/>
            <person name="Ahn J.-H."/>
            <person name="Kwon S.-W."/>
        </authorList>
    </citation>
    <scope>NUCLEOTIDE SEQUENCE [LARGE SCALE GENOMIC DNA]</scope>
    <source>
        <strain evidence="3 4">SC2-9</strain>
    </source>
</reference>
<dbReference type="EMBL" id="CP027667">
    <property type="protein sequence ID" value="AVO50551.1"/>
    <property type="molecule type" value="Genomic_DNA"/>
</dbReference>
<proteinExistence type="predicted"/>
<keyword evidence="2" id="KW-0472">Membrane</keyword>
<dbReference type="InterPro" id="IPR012843">
    <property type="entry name" value="YscD"/>
</dbReference>
<dbReference type="KEGG" id="mela:C6568_15915"/>
<dbReference type="RefSeq" id="WP_106685002.1">
    <property type="nucleotide sequence ID" value="NZ_CP027667.1"/>
</dbReference>